<dbReference type="AlphaFoldDB" id="A0A8T0VMW2"/>
<keyword evidence="2" id="KW-1185">Reference proteome</keyword>
<name>A0A8T0VMW2_PANVG</name>
<organism evidence="1 2">
    <name type="scientific">Panicum virgatum</name>
    <name type="common">Blackwell switchgrass</name>
    <dbReference type="NCBI Taxonomy" id="38727"/>
    <lineage>
        <taxon>Eukaryota</taxon>
        <taxon>Viridiplantae</taxon>
        <taxon>Streptophyta</taxon>
        <taxon>Embryophyta</taxon>
        <taxon>Tracheophyta</taxon>
        <taxon>Spermatophyta</taxon>
        <taxon>Magnoliopsida</taxon>
        <taxon>Liliopsida</taxon>
        <taxon>Poales</taxon>
        <taxon>Poaceae</taxon>
        <taxon>PACMAD clade</taxon>
        <taxon>Panicoideae</taxon>
        <taxon>Panicodae</taxon>
        <taxon>Paniceae</taxon>
        <taxon>Panicinae</taxon>
        <taxon>Panicum</taxon>
        <taxon>Panicum sect. Hiantes</taxon>
    </lineage>
</organism>
<protein>
    <submittedName>
        <fullName evidence="1">Uncharacterized protein</fullName>
    </submittedName>
</protein>
<comment type="caution">
    <text evidence="1">The sequence shown here is derived from an EMBL/GenBank/DDBJ whole genome shotgun (WGS) entry which is preliminary data.</text>
</comment>
<accession>A0A8T0VMW2</accession>
<reference evidence="1" key="1">
    <citation type="submission" date="2020-05" db="EMBL/GenBank/DDBJ databases">
        <title>WGS assembly of Panicum virgatum.</title>
        <authorList>
            <person name="Lovell J.T."/>
            <person name="Jenkins J."/>
            <person name="Shu S."/>
            <person name="Juenger T.E."/>
            <person name="Schmutz J."/>
        </authorList>
    </citation>
    <scope>NUCLEOTIDE SEQUENCE</scope>
    <source>
        <strain evidence="1">AP13</strain>
    </source>
</reference>
<gene>
    <name evidence="1" type="ORF">PVAP13_2NG575720</name>
</gene>
<proteinExistence type="predicted"/>
<dbReference type="Proteomes" id="UP000823388">
    <property type="component" value="Chromosome 2N"/>
</dbReference>
<dbReference type="EMBL" id="CM029040">
    <property type="protein sequence ID" value="KAG2638171.1"/>
    <property type="molecule type" value="Genomic_DNA"/>
</dbReference>
<evidence type="ECO:0000313" key="2">
    <source>
        <dbReference type="Proteomes" id="UP000823388"/>
    </source>
</evidence>
<sequence length="72" mass="8481">MEKRQWSETERATEVTGFIMSERFDFICSVVLTENPANIQQFSSEIMQPQNRSRQKCGAISNMDWEVHINLR</sequence>
<evidence type="ECO:0000313" key="1">
    <source>
        <dbReference type="EMBL" id="KAG2638171.1"/>
    </source>
</evidence>